<name>A0A397WCX0_9GLOM</name>
<organism evidence="1 2">
    <name type="scientific">Gigaspora rosea</name>
    <dbReference type="NCBI Taxonomy" id="44941"/>
    <lineage>
        <taxon>Eukaryota</taxon>
        <taxon>Fungi</taxon>
        <taxon>Fungi incertae sedis</taxon>
        <taxon>Mucoromycota</taxon>
        <taxon>Glomeromycotina</taxon>
        <taxon>Glomeromycetes</taxon>
        <taxon>Diversisporales</taxon>
        <taxon>Gigasporaceae</taxon>
        <taxon>Gigaspora</taxon>
    </lineage>
</organism>
<keyword evidence="2" id="KW-1185">Reference proteome</keyword>
<dbReference type="AlphaFoldDB" id="A0A397WCX0"/>
<dbReference type="Proteomes" id="UP000266673">
    <property type="component" value="Unassembled WGS sequence"/>
</dbReference>
<sequence length="193" mass="22414">MCHTTTSSRNGTQYKIPANYLVQTSWGRNKSHHMVECEIEYEQDGLIFIIRFEGNSYQYVLKSKKSPIAVANDYLQSPSLKPFNSLSESMKTKRSRAFSVHLGNTFGHEVPKFFNLLDQPTLQEIKFNVQDKNYVINYNNDDKENSERSHVPFMEAIDRGPISHHAYRKLAAIQHELPRAYEISDIRKTLTKK</sequence>
<accession>A0A397WCX0</accession>
<reference evidence="1 2" key="1">
    <citation type="submission" date="2018-06" db="EMBL/GenBank/DDBJ databases">
        <title>Comparative genomics reveals the genomic features of Rhizophagus irregularis, R. cerebriforme, R. diaphanum and Gigaspora rosea, and their symbiotic lifestyle signature.</title>
        <authorList>
            <person name="Morin E."/>
            <person name="San Clemente H."/>
            <person name="Chen E.C.H."/>
            <person name="De La Providencia I."/>
            <person name="Hainaut M."/>
            <person name="Kuo A."/>
            <person name="Kohler A."/>
            <person name="Murat C."/>
            <person name="Tang N."/>
            <person name="Roy S."/>
            <person name="Loubradou J."/>
            <person name="Henrissat B."/>
            <person name="Grigoriev I.V."/>
            <person name="Corradi N."/>
            <person name="Roux C."/>
            <person name="Martin F.M."/>
        </authorList>
    </citation>
    <scope>NUCLEOTIDE SEQUENCE [LARGE SCALE GENOMIC DNA]</scope>
    <source>
        <strain evidence="1 2">DAOM 194757</strain>
    </source>
</reference>
<evidence type="ECO:0000313" key="2">
    <source>
        <dbReference type="Proteomes" id="UP000266673"/>
    </source>
</evidence>
<dbReference type="OrthoDB" id="2367735at2759"/>
<dbReference type="EMBL" id="QKWP01000022">
    <property type="protein sequence ID" value="RIB30076.1"/>
    <property type="molecule type" value="Genomic_DNA"/>
</dbReference>
<protein>
    <submittedName>
        <fullName evidence="1">Uncharacterized protein</fullName>
    </submittedName>
</protein>
<gene>
    <name evidence="1" type="ORF">C2G38_2153677</name>
</gene>
<comment type="caution">
    <text evidence="1">The sequence shown here is derived from an EMBL/GenBank/DDBJ whole genome shotgun (WGS) entry which is preliminary data.</text>
</comment>
<evidence type="ECO:0000313" key="1">
    <source>
        <dbReference type="EMBL" id="RIB30076.1"/>
    </source>
</evidence>
<proteinExistence type="predicted"/>
<dbReference type="STRING" id="44941.A0A397WCX0"/>